<evidence type="ECO:0000313" key="4">
    <source>
        <dbReference type="EMBL" id="ORZ01149.1"/>
    </source>
</evidence>
<evidence type="ECO:0000256" key="2">
    <source>
        <dbReference type="SAM" id="MobiDB-lite"/>
    </source>
</evidence>
<dbReference type="InParanoid" id="A0A1X2HP91"/>
<feature type="domain" description="MIT" evidence="3">
    <location>
        <begin position="51"/>
        <end position="114"/>
    </location>
</feature>
<dbReference type="InterPro" id="IPR019734">
    <property type="entry name" value="TPR_rpt"/>
</dbReference>
<feature type="compositionally biased region" description="Polar residues" evidence="2">
    <location>
        <begin position="222"/>
        <end position="240"/>
    </location>
</feature>
<proteinExistence type="predicted"/>
<keyword evidence="1" id="KW-0802">TPR repeat</keyword>
<evidence type="ECO:0000313" key="5">
    <source>
        <dbReference type="Proteomes" id="UP000242180"/>
    </source>
</evidence>
<feature type="repeat" description="TPR" evidence="1">
    <location>
        <begin position="54"/>
        <end position="87"/>
    </location>
</feature>
<sequence>MSNTLTLKKNQPFRKRSFTSFSVKKSLSTDTTTDANAYKPASCTPALTCLLNEALSRANLAVLYDSTGNTQEAISSYKEAMRLLDSLMSDAASKVQRERLEKIHDSYRKRLDILSITVKGSRRGPFQGDEEEQDHGRDSSKSQSPSLSTEGGSTSSSLYEESTSQPVTPSSATPLSSGTMGMLSFPLFPDADITHFHTTTSAARAEKSLDLLPSATIAPKPSASTPNPVSSSQETLIPVNHTNTFSRLRDQLKKKRSAMFGADRYRHDQTTVPSALAATSFFAAPFTSLSSFPLNPTALVRSAPPAAASCILQETAQQKEKIEQENAGTTDLLVPMAIVTPPSPPDPSKSTTAASSDGLYLHSSPSITAATSVTTIAEMRHWTLVKKLRETMVQGGRLSDRLHIPKELWYQENVTLPYLDNKLAHMQRLLDVFKRLKASACKHDASDLYQELQTVESILREVQSQQRKFKSIMDQEHLQQQRTSIMKKSSSTGDVNRCTSSITRSSSLHEIDPAAHGFIRHWRALSFLGAAPPHPQEQGTQPKQRRRTLTNSRLSLIQQKPSEDRYQTYIRTLIPLIATAQVLDEWHISYSNSVAETPAPSQVALYYRILCKINICTDLFGRILATYIISDFSTLYDAWTRSGSLWALSL</sequence>
<dbReference type="Proteomes" id="UP000242180">
    <property type="component" value="Unassembled WGS sequence"/>
</dbReference>
<feature type="compositionally biased region" description="Low complexity" evidence="2">
    <location>
        <begin position="144"/>
        <end position="164"/>
    </location>
</feature>
<feature type="region of interest" description="Disordered" evidence="2">
    <location>
        <begin position="121"/>
        <end position="175"/>
    </location>
</feature>
<feature type="region of interest" description="Disordered" evidence="2">
    <location>
        <begin position="216"/>
        <end position="240"/>
    </location>
</feature>
<feature type="compositionally biased region" description="Polar residues" evidence="2">
    <location>
        <begin position="165"/>
        <end position="175"/>
    </location>
</feature>
<dbReference type="PANTHER" id="PTHR37327">
    <property type="entry name" value="CHROMOSOME 1, WHOLE GENOME SHOTGUN SEQUENCE"/>
    <property type="match status" value="1"/>
</dbReference>
<reference evidence="4 5" key="1">
    <citation type="submission" date="2016-07" db="EMBL/GenBank/DDBJ databases">
        <title>Pervasive Adenine N6-methylation of Active Genes in Fungi.</title>
        <authorList>
            <consortium name="DOE Joint Genome Institute"/>
            <person name="Mondo S.J."/>
            <person name="Dannebaum R.O."/>
            <person name="Kuo R.C."/>
            <person name="Labutti K."/>
            <person name="Haridas S."/>
            <person name="Kuo A."/>
            <person name="Salamov A."/>
            <person name="Ahrendt S.R."/>
            <person name="Lipzen A."/>
            <person name="Sullivan W."/>
            <person name="Andreopoulos W.B."/>
            <person name="Clum A."/>
            <person name="Lindquist E."/>
            <person name="Daum C."/>
            <person name="Ramamoorthy G.K."/>
            <person name="Gryganskyi A."/>
            <person name="Culley D."/>
            <person name="Magnuson J.K."/>
            <person name="James T.Y."/>
            <person name="O'Malley M.A."/>
            <person name="Stajich J.E."/>
            <person name="Spatafora J.W."/>
            <person name="Visel A."/>
            <person name="Grigoriev I.V."/>
        </authorList>
    </citation>
    <scope>NUCLEOTIDE SEQUENCE [LARGE SCALE GENOMIC DNA]</scope>
    <source>
        <strain evidence="4 5">NRRL 2496</strain>
    </source>
</reference>
<dbReference type="Gene3D" id="1.20.58.80">
    <property type="entry name" value="Phosphotransferase system, lactose/cellobiose-type IIA subunit"/>
    <property type="match status" value="1"/>
</dbReference>
<name>A0A1X2HP91_SYNRA</name>
<organism evidence="4 5">
    <name type="scientific">Syncephalastrum racemosum</name>
    <name type="common">Filamentous fungus</name>
    <dbReference type="NCBI Taxonomy" id="13706"/>
    <lineage>
        <taxon>Eukaryota</taxon>
        <taxon>Fungi</taxon>
        <taxon>Fungi incertae sedis</taxon>
        <taxon>Mucoromycota</taxon>
        <taxon>Mucoromycotina</taxon>
        <taxon>Mucoromycetes</taxon>
        <taxon>Mucorales</taxon>
        <taxon>Syncephalastraceae</taxon>
        <taxon>Syncephalastrum</taxon>
    </lineage>
</organism>
<evidence type="ECO:0000259" key="3">
    <source>
        <dbReference type="Pfam" id="PF04212"/>
    </source>
</evidence>
<dbReference type="OrthoDB" id="2245455at2759"/>
<evidence type="ECO:0000256" key="1">
    <source>
        <dbReference type="PROSITE-ProRule" id="PRU00339"/>
    </source>
</evidence>
<dbReference type="InterPro" id="IPR036181">
    <property type="entry name" value="MIT_dom_sf"/>
</dbReference>
<accession>A0A1X2HP91</accession>
<dbReference type="SUPFAM" id="SSF116846">
    <property type="entry name" value="MIT domain"/>
    <property type="match status" value="1"/>
</dbReference>
<dbReference type="PROSITE" id="PS50005">
    <property type="entry name" value="TPR"/>
    <property type="match status" value="1"/>
</dbReference>
<dbReference type="EMBL" id="MCGN01000002">
    <property type="protein sequence ID" value="ORZ01149.1"/>
    <property type="molecule type" value="Genomic_DNA"/>
</dbReference>
<keyword evidence="5" id="KW-1185">Reference proteome</keyword>
<dbReference type="AlphaFoldDB" id="A0A1X2HP91"/>
<dbReference type="InterPro" id="IPR007330">
    <property type="entry name" value="MIT_dom"/>
</dbReference>
<comment type="caution">
    <text evidence="4">The sequence shown here is derived from an EMBL/GenBank/DDBJ whole genome shotgun (WGS) entry which is preliminary data.</text>
</comment>
<gene>
    <name evidence="4" type="ORF">BCR43DRAFT_169007</name>
</gene>
<protein>
    <recommendedName>
        <fullName evidence="3">MIT domain-containing protein</fullName>
    </recommendedName>
</protein>
<dbReference type="PANTHER" id="PTHR37327:SF1">
    <property type="entry name" value="MICROTUBULE INTERACTING AND TRANSPORT DOMAIN-CONTAINING PROTEIN"/>
    <property type="match status" value="1"/>
</dbReference>
<dbReference type="Pfam" id="PF04212">
    <property type="entry name" value="MIT"/>
    <property type="match status" value="1"/>
</dbReference>